<dbReference type="InterPro" id="IPR010569">
    <property type="entry name" value="Myotubularin-like_Pase_dom"/>
</dbReference>
<sequence length="301" mass="34405">MQILPCAFEFNERFLLVLHDHVYSAQFGTFIGNCQKDRIDLRLSDRTYSFWGFVKVHEAEYRNALYRKDSTPDFMKPTLLPQNIKFWRGMYNRFENGVHPREPVGDILAATLEHTISLEDHSEFLTKRISWMKEEIKKYKESKTDKIVNCDNRLINDKILQNGDIFKPNSTSGVLNMQEVEESLVSAGALPSGNNEPNPLGISPQGRPSLTETSPEKLTIEINDVEAYPVKSILCNYVSPSVSSVLTPLLSSLALDWKSFRHIRECSCSTPFDHFSRKSVYFSQNLTSHWVLSVTDSSSVQ</sequence>
<dbReference type="PANTHER" id="PTHR10807">
    <property type="entry name" value="MYOTUBULARIN-RELATED"/>
    <property type="match status" value="1"/>
</dbReference>
<evidence type="ECO:0000256" key="1">
    <source>
        <dbReference type="ARBA" id="ARBA00007471"/>
    </source>
</evidence>
<dbReference type="GO" id="GO:0004438">
    <property type="term" value="F:phosphatidylinositol-3-phosphate phosphatase activity"/>
    <property type="evidence" value="ECO:0007669"/>
    <property type="project" value="TreeGrafter"/>
</dbReference>
<comment type="similarity">
    <text evidence="1">Belongs to the protein-tyrosine phosphatase family. Non-receptor class myotubularin subfamily.</text>
</comment>
<reference evidence="4 5" key="1">
    <citation type="journal article" date="2019" name="PLoS Biol.">
        <title>Sex chromosomes control vertical transmission of feminizing Wolbachia symbionts in an isopod.</title>
        <authorList>
            <person name="Becking T."/>
            <person name="Chebbi M.A."/>
            <person name="Giraud I."/>
            <person name="Moumen B."/>
            <person name="Laverre T."/>
            <person name="Caubet Y."/>
            <person name="Peccoud J."/>
            <person name="Gilbert C."/>
            <person name="Cordaux R."/>
        </authorList>
    </citation>
    <scope>NUCLEOTIDE SEQUENCE [LARGE SCALE GENOMIC DNA]</scope>
    <source>
        <strain evidence="4">ANa2</strain>
        <tissue evidence="4">Whole body excluding digestive tract and cuticle</tissue>
    </source>
</reference>
<dbReference type="InterPro" id="IPR030564">
    <property type="entry name" value="Myotubularin"/>
</dbReference>
<dbReference type="OrthoDB" id="271628at2759"/>
<feature type="region of interest" description="Disordered" evidence="2">
    <location>
        <begin position="191"/>
        <end position="212"/>
    </location>
</feature>
<dbReference type="Pfam" id="PF06602">
    <property type="entry name" value="Myotub-related"/>
    <property type="match status" value="1"/>
</dbReference>
<protein>
    <submittedName>
        <fullName evidence="4">Myotubularin-related protein 8</fullName>
    </submittedName>
</protein>
<proteinExistence type="inferred from homology"/>
<evidence type="ECO:0000313" key="4">
    <source>
        <dbReference type="EMBL" id="KAB7507017.1"/>
    </source>
</evidence>
<evidence type="ECO:0000256" key="2">
    <source>
        <dbReference type="SAM" id="MobiDB-lite"/>
    </source>
</evidence>
<organism evidence="4 5">
    <name type="scientific">Armadillidium nasatum</name>
    <dbReference type="NCBI Taxonomy" id="96803"/>
    <lineage>
        <taxon>Eukaryota</taxon>
        <taxon>Metazoa</taxon>
        <taxon>Ecdysozoa</taxon>
        <taxon>Arthropoda</taxon>
        <taxon>Crustacea</taxon>
        <taxon>Multicrustacea</taxon>
        <taxon>Malacostraca</taxon>
        <taxon>Eumalacostraca</taxon>
        <taxon>Peracarida</taxon>
        <taxon>Isopoda</taxon>
        <taxon>Oniscidea</taxon>
        <taxon>Crinocheta</taxon>
        <taxon>Armadillidiidae</taxon>
        <taxon>Armadillidium</taxon>
    </lineage>
</organism>
<evidence type="ECO:0000313" key="5">
    <source>
        <dbReference type="Proteomes" id="UP000326759"/>
    </source>
</evidence>
<feature type="domain" description="Myotubularin phosphatase" evidence="3">
    <location>
        <begin position="1"/>
        <end position="91"/>
    </location>
</feature>
<dbReference type="SUPFAM" id="SSF52799">
    <property type="entry name" value="(Phosphotyrosine protein) phosphatases II"/>
    <property type="match status" value="1"/>
</dbReference>
<gene>
    <name evidence="4" type="primary">MTMR8</name>
    <name evidence="4" type="ORF">Anas_00123</name>
</gene>
<accession>A0A5N5TLG7</accession>
<dbReference type="PROSITE" id="PS51339">
    <property type="entry name" value="PPASE_MYOTUBULARIN"/>
    <property type="match status" value="1"/>
</dbReference>
<name>A0A5N5TLG7_9CRUS</name>
<dbReference type="InterPro" id="IPR029021">
    <property type="entry name" value="Prot-tyrosine_phosphatase-like"/>
</dbReference>
<dbReference type="GO" id="GO:0106018">
    <property type="term" value="F:phosphatidylinositol-3,5-bisphosphate phosphatase activity"/>
    <property type="evidence" value="ECO:0007669"/>
    <property type="project" value="TreeGrafter"/>
</dbReference>
<dbReference type="AlphaFoldDB" id="A0A5N5TLG7"/>
<keyword evidence="5" id="KW-1185">Reference proteome</keyword>
<dbReference type="GO" id="GO:0005737">
    <property type="term" value="C:cytoplasm"/>
    <property type="evidence" value="ECO:0007669"/>
    <property type="project" value="TreeGrafter"/>
</dbReference>
<dbReference type="PANTHER" id="PTHR10807:SF8">
    <property type="entry name" value="PHOSPHATIDYLINOSITOL-3-PHOSPHATE PHOSPHATASE"/>
    <property type="match status" value="1"/>
</dbReference>
<dbReference type="Proteomes" id="UP000326759">
    <property type="component" value="Unassembled WGS sequence"/>
</dbReference>
<dbReference type="GO" id="GO:0046856">
    <property type="term" value="P:phosphatidylinositol dephosphorylation"/>
    <property type="evidence" value="ECO:0007669"/>
    <property type="project" value="TreeGrafter"/>
</dbReference>
<evidence type="ECO:0000259" key="3">
    <source>
        <dbReference type="PROSITE" id="PS51339"/>
    </source>
</evidence>
<comment type="caution">
    <text evidence="4">The sequence shown here is derived from an EMBL/GenBank/DDBJ whole genome shotgun (WGS) entry which is preliminary data.</text>
</comment>
<dbReference type="EMBL" id="SEYY01000535">
    <property type="protein sequence ID" value="KAB7507017.1"/>
    <property type="molecule type" value="Genomic_DNA"/>
</dbReference>